<dbReference type="Pfam" id="PF19263">
    <property type="entry name" value="DUF5906"/>
    <property type="match status" value="1"/>
</dbReference>
<dbReference type="InterPro" id="IPR051620">
    <property type="entry name" value="ORF904-like_C"/>
</dbReference>
<dbReference type="InterPro" id="IPR014015">
    <property type="entry name" value="Helicase_SF3_DNA-vir"/>
</dbReference>
<dbReference type="PANTHER" id="PTHR35372">
    <property type="entry name" value="ATP BINDING PROTEIN-RELATED"/>
    <property type="match status" value="1"/>
</dbReference>
<evidence type="ECO:0000256" key="1">
    <source>
        <dbReference type="ARBA" id="ARBA00022741"/>
    </source>
</evidence>
<keyword evidence="2" id="KW-0378">Hydrolase</keyword>
<protein>
    <submittedName>
        <fullName evidence="5">DNA primase</fullName>
    </submittedName>
</protein>
<reference evidence="5" key="2">
    <citation type="journal article" date="2014" name="ISME J.">
        <title>Microbial stratification in low pH oxic and suboxic macroscopic growths along an acid mine drainage.</title>
        <authorList>
            <person name="Mendez-Garcia C."/>
            <person name="Mesa V."/>
            <person name="Sprenger R.R."/>
            <person name="Richter M."/>
            <person name="Diez M.S."/>
            <person name="Solano J."/>
            <person name="Bargiela R."/>
            <person name="Golyshina O.V."/>
            <person name="Manteca A."/>
            <person name="Ramos J.L."/>
            <person name="Gallego J.R."/>
            <person name="Llorente I."/>
            <person name="Martins Dos Santos V.A."/>
            <person name="Jensen O.N."/>
            <person name="Pelaez A.I."/>
            <person name="Sanchez J."/>
            <person name="Ferrer M."/>
        </authorList>
    </citation>
    <scope>NUCLEOTIDE SEQUENCE</scope>
</reference>
<evidence type="ECO:0000313" key="5">
    <source>
        <dbReference type="EMBL" id="EQD31593.1"/>
    </source>
</evidence>
<dbReference type="GO" id="GO:0005524">
    <property type="term" value="F:ATP binding"/>
    <property type="evidence" value="ECO:0007669"/>
    <property type="project" value="UniProtKB-KW"/>
</dbReference>
<evidence type="ECO:0000259" key="4">
    <source>
        <dbReference type="PROSITE" id="PS51206"/>
    </source>
</evidence>
<name>T0YER6_9ZZZZ</name>
<dbReference type="NCBIfam" id="TIGR01613">
    <property type="entry name" value="primase_Cterm"/>
    <property type="match status" value="1"/>
</dbReference>
<sequence>MDEVLPSEKARQEVQKLFGYCIGVPGHPYQCAHLFVGEGNNGKSTLLAVLIALLGKENVSAETLTSLTENRFAGANLWGKLANVFADLPTNPLRYTSVFKALTGGDKVRAEAKFGKTFYFVNGAKLIFSANELPEVNDRTRAFWRRWQLVRFDQDFTGREDRTLLGKLLAELPGILNWALAGISVLDRDAGFLTELGADDLKSEWRRRSDTLAWFVSDQVVVDPTERMPKEEFYEAYAEFCAANQASPKSPEHVGKELPRHV</sequence>
<dbReference type="GO" id="GO:0016787">
    <property type="term" value="F:hydrolase activity"/>
    <property type="evidence" value="ECO:0007669"/>
    <property type="project" value="UniProtKB-KW"/>
</dbReference>
<dbReference type="Gene3D" id="3.40.50.300">
    <property type="entry name" value="P-loop containing nucleotide triphosphate hydrolases"/>
    <property type="match status" value="1"/>
</dbReference>
<dbReference type="SUPFAM" id="SSF52540">
    <property type="entry name" value="P-loop containing nucleoside triphosphate hydrolases"/>
    <property type="match status" value="1"/>
</dbReference>
<dbReference type="EMBL" id="AUZY01012067">
    <property type="protein sequence ID" value="EQD31593.1"/>
    <property type="molecule type" value="Genomic_DNA"/>
</dbReference>
<dbReference type="PROSITE" id="PS51206">
    <property type="entry name" value="SF3_HELICASE_1"/>
    <property type="match status" value="1"/>
</dbReference>
<keyword evidence="3" id="KW-0067">ATP-binding</keyword>
<dbReference type="InterPro" id="IPR045455">
    <property type="entry name" value="NrS-1_pol-like_helicase"/>
</dbReference>
<dbReference type="AlphaFoldDB" id="T0YER6"/>
<dbReference type="InterPro" id="IPR006500">
    <property type="entry name" value="Helicase_put_C_phage/plasmid"/>
</dbReference>
<feature type="domain" description="SF3 helicase" evidence="4">
    <location>
        <begin position="9"/>
        <end position="165"/>
    </location>
</feature>
<feature type="non-terminal residue" evidence="5">
    <location>
        <position position="262"/>
    </location>
</feature>
<proteinExistence type="predicted"/>
<evidence type="ECO:0000256" key="3">
    <source>
        <dbReference type="ARBA" id="ARBA00022840"/>
    </source>
</evidence>
<dbReference type="PANTHER" id="PTHR35372:SF2">
    <property type="entry name" value="SF3 HELICASE DOMAIN-CONTAINING PROTEIN"/>
    <property type="match status" value="1"/>
</dbReference>
<dbReference type="InterPro" id="IPR027417">
    <property type="entry name" value="P-loop_NTPase"/>
</dbReference>
<keyword evidence="1" id="KW-0547">Nucleotide-binding</keyword>
<evidence type="ECO:0000256" key="2">
    <source>
        <dbReference type="ARBA" id="ARBA00022801"/>
    </source>
</evidence>
<comment type="caution">
    <text evidence="5">The sequence shown here is derived from an EMBL/GenBank/DDBJ whole genome shotgun (WGS) entry which is preliminary data.</text>
</comment>
<accession>T0YER6</accession>
<gene>
    <name evidence="5" type="ORF">B1B_18052</name>
</gene>
<organism evidence="5">
    <name type="scientific">mine drainage metagenome</name>
    <dbReference type="NCBI Taxonomy" id="410659"/>
    <lineage>
        <taxon>unclassified sequences</taxon>
        <taxon>metagenomes</taxon>
        <taxon>ecological metagenomes</taxon>
    </lineage>
</organism>
<reference evidence="5" key="1">
    <citation type="submission" date="2013-08" db="EMBL/GenBank/DDBJ databases">
        <authorList>
            <person name="Mendez C."/>
            <person name="Richter M."/>
            <person name="Ferrer M."/>
            <person name="Sanchez J."/>
        </authorList>
    </citation>
    <scope>NUCLEOTIDE SEQUENCE</scope>
</reference>